<accession>A0A0D7B106</accession>
<dbReference type="EMBL" id="KN880670">
    <property type="protein sequence ID" value="KIY63834.1"/>
    <property type="molecule type" value="Genomic_DNA"/>
</dbReference>
<keyword evidence="2" id="KW-1185">Reference proteome</keyword>
<gene>
    <name evidence="1" type="ORF">CYLTODRAFT_457763</name>
</gene>
<evidence type="ECO:0000313" key="1">
    <source>
        <dbReference type="EMBL" id="KIY63834.1"/>
    </source>
</evidence>
<dbReference type="Proteomes" id="UP000054007">
    <property type="component" value="Unassembled WGS sequence"/>
</dbReference>
<evidence type="ECO:0000313" key="2">
    <source>
        <dbReference type="Proteomes" id="UP000054007"/>
    </source>
</evidence>
<proteinExistence type="predicted"/>
<dbReference type="AlphaFoldDB" id="A0A0D7B106"/>
<reference evidence="1 2" key="1">
    <citation type="journal article" date="2015" name="Fungal Genet. Biol.">
        <title>Evolution of novel wood decay mechanisms in Agaricales revealed by the genome sequences of Fistulina hepatica and Cylindrobasidium torrendii.</title>
        <authorList>
            <person name="Floudas D."/>
            <person name="Held B.W."/>
            <person name="Riley R."/>
            <person name="Nagy L.G."/>
            <person name="Koehler G."/>
            <person name="Ransdell A.S."/>
            <person name="Younus H."/>
            <person name="Chow J."/>
            <person name="Chiniquy J."/>
            <person name="Lipzen A."/>
            <person name="Tritt A."/>
            <person name="Sun H."/>
            <person name="Haridas S."/>
            <person name="LaButti K."/>
            <person name="Ohm R.A."/>
            <person name="Kues U."/>
            <person name="Blanchette R.A."/>
            <person name="Grigoriev I.V."/>
            <person name="Minto R.E."/>
            <person name="Hibbett D.S."/>
        </authorList>
    </citation>
    <scope>NUCLEOTIDE SEQUENCE [LARGE SCALE GENOMIC DNA]</scope>
    <source>
        <strain evidence="1 2">FP15055 ss-10</strain>
    </source>
</reference>
<organism evidence="1 2">
    <name type="scientific">Cylindrobasidium torrendii FP15055 ss-10</name>
    <dbReference type="NCBI Taxonomy" id="1314674"/>
    <lineage>
        <taxon>Eukaryota</taxon>
        <taxon>Fungi</taxon>
        <taxon>Dikarya</taxon>
        <taxon>Basidiomycota</taxon>
        <taxon>Agaricomycotina</taxon>
        <taxon>Agaricomycetes</taxon>
        <taxon>Agaricomycetidae</taxon>
        <taxon>Agaricales</taxon>
        <taxon>Marasmiineae</taxon>
        <taxon>Physalacriaceae</taxon>
        <taxon>Cylindrobasidium</taxon>
    </lineage>
</organism>
<name>A0A0D7B106_9AGAR</name>
<sequence>MLLCECAWTVAQVKSRNLRALGVDEDFNIVPTWLDYDVDKTRSRSEVSPLTLSMTLEAFLTRAGIAHYDVLGGSGARWVCAENDDDKLVRPRIRLLLDINQCFVMAFDTGPASQLNGTHLEGLWKVIKICVDGGTSLIEDSAVCVAIHRTLKTVINTKDPDDGLQPYPQFTGAFHEMLATYALIANHTFKPTSPPTSLLLCTAARCDRYHKILHFGLYRDVPEAYEIFMNTSLEAPTSQNEDDIGLFVTEFAQGAARSTFRDAAGTWKDEAARQRCAEWLFDKERFPRLVQQAGKWASHWDYQVLDKWHPQLDAWYYQELERVLSEMRMAQLGEQHDTEVSTTSAPSSS</sequence>
<protein>
    <submittedName>
        <fullName evidence="1">Uncharacterized protein</fullName>
    </submittedName>
</protein>